<feature type="domain" description="AraC effector-binding" evidence="1">
    <location>
        <begin position="1"/>
        <end position="156"/>
    </location>
</feature>
<evidence type="ECO:0000313" key="3">
    <source>
        <dbReference type="Proteomes" id="UP001519287"/>
    </source>
</evidence>
<dbReference type="InterPro" id="IPR010499">
    <property type="entry name" value="AraC_E-bd"/>
</dbReference>
<keyword evidence="3" id="KW-1185">Reference proteome</keyword>
<name>A0ABS4IZK4_9BACL</name>
<dbReference type="InterPro" id="IPR011256">
    <property type="entry name" value="Reg_factor_effector_dom_sf"/>
</dbReference>
<accession>A0ABS4IZK4</accession>
<gene>
    <name evidence="2" type="ORF">J2Z66_004634</name>
</gene>
<proteinExistence type="predicted"/>
<dbReference type="RefSeq" id="WP_312894710.1">
    <property type="nucleotide sequence ID" value="NZ_JAGGLB010000016.1"/>
</dbReference>
<evidence type="ECO:0000259" key="1">
    <source>
        <dbReference type="SMART" id="SM00871"/>
    </source>
</evidence>
<dbReference type="EMBL" id="JAGGLB010000016">
    <property type="protein sequence ID" value="MBP1993017.1"/>
    <property type="molecule type" value="Genomic_DNA"/>
</dbReference>
<reference evidence="2 3" key="1">
    <citation type="submission" date="2021-03" db="EMBL/GenBank/DDBJ databases">
        <title>Genomic Encyclopedia of Type Strains, Phase IV (KMG-IV): sequencing the most valuable type-strain genomes for metagenomic binning, comparative biology and taxonomic classification.</title>
        <authorList>
            <person name="Goeker M."/>
        </authorList>
    </citation>
    <scope>NUCLEOTIDE SEQUENCE [LARGE SCALE GENOMIC DNA]</scope>
    <source>
        <strain evidence="2 3">DSM 26048</strain>
    </source>
</reference>
<dbReference type="Proteomes" id="UP001519287">
    <property type="component" value="Unassembled WGS sequence"/>
</dbReference>
<sequence length="158" mass="18072">MVDIIEKQQFSVIGKMGEGLAIEGSKWIPPLWQEANSSFAEISSFAKLDAEGNITGIWGAMSDVDEKFERWKEEGKYLAGCEVTDDAIAPKGWTKWVIPAFKYVVIKCTQDSYQNMFNQMITDYLPQNNYQIVGAIQEFYNPKDDTGELYLYFPVERI</sequence>
<dbReference type="Pfam" id="PF14526">
    <property type="entry name" value="Cass2"/>
    <property type="match status" value="1"/>
</dbReference>
<dbReference type="Gene3D" id="3.20.80.10">
    <property type="entry name" value="Regulatory factor, effector binding domain"/>
    <property type="match status" value="1"/>
</dbReference>
<organism evidence="2 3">
    <name type="scientific">Paenibacillus eucommiae</name>
    <dbReference type="NCBI Taxonomy" id="1355755"/>
    <lineage>
        <taxon>Bacteria</taxon>
        <taxon>Bacillati</taxon>
        <taxon>Bacillota</taxon>
        <taxon>Bacilli</taxon>
        <taxon>Bacillales</taxon>
        <taxon>Paenibacillaceae</taxon>
        <taxon>Paenibacillus</taxon>
    </lineage>
</organism>
<dbReference type="SMART" id="SM00871">
    <property type="entry name" value="AraC_E_bind"/>
    <property type="match status" value="1"/>
</dbReference>
<evidence type="ECO:0000313" key="2">
    <source>
        <dbReference type="EMBL" id="MBP1993017.1"/>
    </source>
</evidence>
<dbReference type="SUPFAM" id="SSF55136">
    <property type="entry name" value="Probable bacterial effector-binding domain"/>
    <property type="match status" value="1"/>
</dbReference>
<protein>
    <submittedName>
        <fullName evidence="2">Transcriptional regulator YdeE</fullName>
    </submittedName>
</protein>
<dbReference type="InterPro" id="IPR029441">
    <property type="entry name" value="Cass2"/>
</dbReference>
<comment type="caution">
    <text evidence="2">The sequence shown here is derived from an EMBL/GenBank/DDBJ whole genome shotgun (WGS) entry which is preliminary data.</text>
</comment>